<evidence type="ECO:0000313" key="5">
    <source>
        <dbReference type="Proteomes" id="UP000694257"/>
    </source>
</evidence>
<feature type="repeat" description="WD" evidence="1">
    <location>
        <begin position="750"/>
        <end position="791"/>
    </location>
</feature>
<dbReference type="PROSITE" id="PS50294">
    <property type="entry name" value="WD_REPEATS_REGION"/>
    <property type="match status" value="5"/>
</dbReference>
<dbReference type="Pfam" id="PF00400">
    <property type="entry name" value="WD40"/>
    <property type="match status" value="10"/>
</dbReference>
<keyword evidence="2" id="KW-0812">Transmembrane</keyword>
<evidence type="ECO:0000256" key="2">
    <source>
        <dbReference type="SAM" id="Phobius"/>
    </source>
</evidence>
<dbReference type="InterPro" id="IPR001680">
    <property type="entry name" value="WD40_rpt"/>
</dbReference>
<protein>
    <recommendedName>
        <fullName evidence="3">HTH cro/C1-type domain-containing protein</fullName>
    </recommendedName>
</protein>
<organism evidence="4 5">
    <name type="scientific">Nocardia iowensis</name>
    <dbReference type="NCBI Taxonomy" id="204891"/>
    <lineage>
        <taxon>Bacteria</taxon>
        <taxon>Bacillati</taxon>
        <taxon>Actinomycetota</taxon>
        <taxon>Actinomycetes</taxon>
        <taxon>Mycobacteriales</taxon>
        <taxon>Nocardiaceae</taxon>
        <taxon>Nocardia</taxon>
    </lineage>
</organism>
<keyword evidence="1" id="KW-0853">WD repeat</keyword>
<dbReference type="PROSITE" id="PS00678">
    <property type="entry name" value="WD_REPEATS_1"/>
    <property type="match status" value="4"/>
</dbReference>
<feature type="domain" description="HTH cro/C1-type" evidence="3">
    <location>
        <begin position="21"/>
        <end position="77"/>
    </location>
</feature>
<dbReference type="RefSeq" id="WP_218469702.1">
    <property type="nucleotide sequence ID" value="NZ_BAABJN010000002.1"/>
</dbReference>
<dbReference type="PROSITE" id="PS50082">
    <property type="entry name" value="WD_REPEATS_2"/>
    <property type="match status" value="8"/>
</dbReference>
<feature type="repeat" description="WD" evidence="1">
    <location>
        <begin position="869"/>
        <end position="910"/>
    </location>
</feature>
<name>A0ABX8RIT5_NOCIO</name>
<reference evidence="4 5" key="1">
    <citation type="submission" date="2021-07" db="EMBL/GenBank/DDBJ databases">
        <title>Whole Genome Sequence of Nocardia Iowensis.</title>
        <authorList>
            <person name="Lamm A."/>
            <person name="Collins-Fairclough A.M."/>
            <person name="Bunk B."/>
            <person name="Sproer C."/>
        </authorList>
    </citation>
    <scope>NUCLEOTIDE SEQUENCE [LARGE SCALE GENOMIC DNA]</scope>
    <source>
        <strain evidence="4 5">NRRL 5646</strain>
    </source>
</reference>
<dbReference type="PANTHER" id="PTHR19879">
    <property type="entry name" value="TRANSCRIPTION INITIATION FACTOR TFIID"/>
    <property type="match status" value="1"/>
</dbReference>
<keyword evidence="2" id="KW-0472">Membrane</keyword>
<dbReference type="PANTHER" id="PTHR19879:SF9">
    <property type="entry name" value="TRANSCRIPTION INITIATION FACTOR TFIID SUBUNIT 5"/>
    <property type="match status" value="1"/>
</dbReference>
<feature type="repeat" description="WD" evidence="1">
    <location>
        <begin position="1091"/>
        <end position="1124"/>
    </location>
</feature>
<feature type="repeat" description="WD" evidence="1">
    <location>
        <begin position="923"/>
        <end position="955"/>
    </location>
</feature>
<accession>A0ABX8RIT5</accession>
<feature type="repeat" description="WD" evidence="1">
    <location>
        <begin position="575"/>
        <end position="606"/>
    </location>
</feature>
<dbReference type="InterPro" id="IPR049052">
    <property type="entry name" value="nSTAND1"/>
</dbReference>
<dbReference type="Proteomes" id="UP000694257">
    <property type="component" value="Chromosome"/>
</dbReference>
<dbReference type="EMBL" id="CP078145">
    <property type="protein sequence ID" value="QXN88819.1"/>
    <property type="molecule type" value="Genomic_DNA"/>
</dbReference>
<dbReference type="CDD" id="cd00093">
    <property type="entry name" value="HTH_XRE"/>
    <property type="match status" value="1"/>
</dbReference>
<dbReference type="CDD" id="cd00200">
    <property type="entry name" value="WD40"/>
    <property type="match status" value="2"/>
</dbReference>
<sequence length="1206" mass="129704">MPRAERPLDTVDTTLGRFADGLRKLREKAGSPTYRELASRVDYSVAALSKAAAGRTLPSLAVTVAYVRACDGDVDLWRERWREVAAELALESESESEPDTGPAPYAGLAAFQAADADRFFGRDAVVGELVGLVRERRFTGVFGASGAGKSSVLRAGLLARTPGVVITPGPEPMVELTRAAGADLLVVDQFEEVFTLCGDDERRRFIDALVELPRVVIGVRADFYGRCGDHPRLIDALRGGQLLIGPMSAEDLRQAITRPAAGSGCMVEAALVSRLIADATGQPMALPLVSHALLETWRRRSGATLTVAGYEAVGGIEHAIARTAERVHAALSPPEQDIARHLFLRMTAVGETADHLKRRVRRQELDTDDGTLAILERLTRARLLTVDEDTVDITHEALIRCWPRLREWVAEDRDGLRIHRLLTDATDAWEAHDRDPGTLYRGVRLAVSRDWAADNDAALTTRERGFLTTSLDAETTERATAVRQARRLRRLVALLAVLLVLATAATVFAVRSERAAERERTVAIARRVLTDATALRSANPGLAAQLALAAHRMAPLAETRDALLSAYGTAHSTRLTGHASNEIFLAYAPDGRVVATVGEDQTLRLWATSDPAGPREIMALQLGERLMAVGFAPGGATMVTIGERGTRIWDVTDPRSPAELARMGAPASTIASVAFHGNVMATATNDKSVQLWDIRDPRRPQELGAFSGDADRLHQLAFSPDGRTMAAAGGDTVGLWDVTDPRTPRPIRVLTGHAALVSGVTFSPDGRFIATASWDHDVRLWPVPDGAPAVLSGHAAAVTSVAFSPDGRWLASTGGGTILWDVTDPARPGNVTTIPGGRSAVAFSPDSATVAAVDDDKAVRLQDLRALPLVGHRDIVADAAFAPDGRVLATASWDGTARLWDVSDPRVRRPLATLTVGARPSRSVAFSPDGRTLATASEDGIAVLWKVDDPRRPHRLSEIAPGPGEVVAVAFSPDGRVLAVGGHQGVSLWDATGPRLVARLGDRPELVWSLVFSPDGRTIVASGAGQRKTQMWDVGDPRSPRELELPPGDYVVTARSFSPYGRILATLNAPDKSVRLFDVTDISRPRPVTTLPGHPGMVWMSAFSPDGRLLATADTDGAIRLWDVTRPDRPVHAGTITGHSDDVGAVVFSPDGHLLASTSADRSARVWETDTARIEASICATVRPRISREEWKRYLPEMDYEPPCGP</sequence>
<dbReference type="InterPro" id="IPR019775">
    <property type="entry name" value="WD40_repeat_CS"/>
</dbReference>
<dbReference type="InterPro" id="IPR001387">
    <property type="entry name" value="Cro/C1-type_HTH"/>
</dbReference>
<evidence type="ECO:0000313" key="4">
    <source>
        <dbReference type="EMBL" id="QXN88819.1"/>
    </source>
</evidence>
<evidence type="ECO:0000256" key="1">
    <source>
        <dbReference type="PROSITE-ProRule" id="PRU00221"/>
    </source>
</evidence>
<gene>
    <name evidence="4" type="ORF">KV110_24915</name>
</gene>
<feature type="transmembrane region" description="Helical" evidence="2">
    <location>
        <begin position="491"/>
        <end position="510"/>
    </location>
</feature>
<keyword evidence="5" id="KW-1185">Reference proteome</keyword>
<dbReference type="Pfam" id="PF20703">
    <property type="entry name" value="nSTAND1"/>
    <property type="match status" value="1"/>
</dbReference>
<feature type="repeat" description="WD" evidence="1">
    <location>
        <begin position="1136"/>
        <end position="1177"/>
    </location>
</feature>
<feature type="repeat" description="WD" evidence="1">
    <location>
        <begin position="663"/>
        <end position="702"/>
    </location>
</feature>
<evidence type="ECO:0000259" key="3">
    <source>
        <dbReference type="SMART" id="SM00530"/>
    </source>
</evidence>
<proteinExistence type="predicted"/>
<keyword evidence="2" id="KW-1133">Transmembrane helix</keyword>
<dbReference type="SMART" id="SM00320">
    <property type="entry name" value="WD40"/>
    <property type="match status" value="14"/>
</dbReference>
<feature type="repeat" description="WD" evidence="1">
    <location>
        <begin position="791"/>
        <end position="814"/>
    </location>
</feature>
<dbReference type="SMART" id="SM00530">
    <property type="entry name" value="HTH_XRE"/>
    <property type="match status" value="1"/>
</dbReference>